<dbReference type="RefSeq" id="WP_270096628.1">
    <property type="nucleotide sequence ID" value="NZ_JAQFFK010000003.1"/>
</dbReference>
<sequence>MVKTEMYPIQQKLTYEELNKRIRYIEILIKILDRLYFVRYRYNGDSVEEAARKVGVTKRVAYIWQKRWNRDGYSGLLPRYAGGRPSKLTDDQKGDLKFYLKMQGNWTTARVKELIKEKFGVEYSLKQVRVIMKGLD</sequence>
<evidence type="ECO:0000313" key="1">
    <source>
        <dbReference type="EMBL" id="MDR6223893.1"/>
    </source>
</evidence>
<name>A0AA90U0U9_9EURY</name>
<dbReference type="SUPFAM" id="SSF46689">
    <property type="entry name" value="Homeodomain-like"/>
    <property type="match status" value="1"/>
</dbReference>
<organism evidence="1 2">
    <name type="scientific">Methanococcoides alaskense</name>
    <dbReference type="NCBI Taxonomy" id="325778"/>
    <lineage>
        <taxon>Archaea</taxon>
        <taxon>Methanobacteriati</taxon>
        <taxon>Methanobacteriota</taxon>
        <taxon>Stenosarchaea group</taxon>
        <taxon>Methanomicrobia</taxon>
        <taxon>Methanosarcinales</taxon>
        <taxon>Methanosarcinaceae</taxon>
        <taxon>Methanococcoides</taxon>
    </lineage>
</organism>
<dbReference type="Proteomes" id="UP001185015">
    <property type="component" value="Unassembled WGS sequence"/>
</dbReference>
<keyword evidence="2" id="KW-1185">Reference proteome</keyword>
<proteinExistence type="predicted"/>
<comment type="caution">
    <text evidence="1">The sequence shown here is derived from an EMBL/GenBank/DDBJ whole genome shotgun (WGS) entry which is preliminary data.</text>
</comment>
<evidence type="ECO:0000313" key="2">
    <source>
        <dbReference type="Proteomes" id="UP001185015"/>
    </source>
</evidence>
<dbReference type="AlphaFoldDB" id="A0AA90U0U9"/>
<dbReference type="EMBL" id="JAVDQI010000014">
    <property type="protein sequence ID" value="MDR6223893.1"/>
    <property type="molecule type" value="Genomic_DNA"/>
</dbReference>
<protein>
    <submittedName>
        <fullName evidence="1">Transposase</fullName>
    </submittedName>
</protein>
<dbReference type="Pfam" id="PF13565">
    <property type="entry name" value="HTH_32"/>
    <property type="match status" value="1"/>
</dbReference>
<dbReference type="InterPro" id="IPR009057">
    <property type="entry name" value="Homeodomain-like_sf"/>
</dbReference>
<accession>A0AA90U0U9</accession>
<gene>
    <name evidence="1" type="ORF">J2750_002374</name>
</gene>
<reference evidence="1 2" key="1">
    <citation type="submission" date="2023-07" db="EMBL/GenBank/DDBJ databases">
        <title>Genomic Encyclopedia of Type Strains, Phase IV (KMG-IV): sequencing the most valuable type-strain genomes for metagenomic binning, comparative biology and taxonomic classification.</title>
        <authorList>
            <person name="Goeker M."/>
        </authorList>
    </citation>
    <scope>NUCLEOTIDE SEQUENCE [LARGE SCALE GENOMIC DNA]</scope>
    <source>
        <strain evidence="1 2">DSM 17273</strain>
    </source>
</reference>